<evidence type="ECO:0000313" key="2">
    <source>
        <dbReference type="EMBL" id="VUE36064.1"/>
    </source>
</evidence>
<keyword evidence="3" id="KW-1185">Reference proteome</keyword>
<protein>
    <submittedName>
        <fullName evidence="1">Uncharacterized protein</fullName>
    </submittedName>
</protein>
<evidence type="ECO:0000313" key="1">
    <source>
        <dbReference type="EMBL" id="SOK58295.1"/>
    </source>
</evidence>
<sequence>MANKEVEFKIRKWSDTNGRPFDVVLVDHLKNNQHFQPNVEFSTIEHAEKHMETLNTLIQNHPDRINFIRDHWPVDAGIE</sequence>
<reference evidence="3" key="1">
    <citation type="submission" date="2017-10" db="EMBL/GenBank/DDBJ databases">
        <authorList>
            <person name="Skurnik M."/>
        </authorList>
    </citation>
    <scope>NUCLEOTIDE SEQUENCE [LARGE SCALE GENOMIC DNA]</scope>
</reference>
<proteinExistence type="predicted"/>
<dbReference type="OrthoDB" id="27110at10239"/>
<name>A0A2C9CWV5_9CAUD</name>
<evidence type="ECO:0000313" key="4">
    <source>
        <dbReference type="Proteomes" id="UP000317227"/>
    </source>
</evidence>
<dbReference type="GeneID" id="40100436"/>
<dbReference type="Proteomes" id="UP000317227">
    <property type="component" value="Segment"/>
</dbReference>
<dbReference type="Proteomes" id="UP000240931">
    <property type="component" value="Segment"/>
</dbReference>
<reference evidence="2 4" key="3">
    <citation type="submission" date="2019-06" db="EMBL/GenBank/DDBJ databases">
        <authorList>
            <person name="Bower L."/>
            <person name="Leinonen R."/>
        </authorList>
    </citation>
    <scope>NUCLEOTIDE SEQUENCE [LARGE SCALE GENOMIC DNA]</scope>
</reference>
<dbReference type="RefSeq" id="YP_009623628.1">
    <property type="nucleotide sequence ID" value="NC_042116.1"/>
</dbReference>
<dbReference type="EMBL" id="LT960551">
    <property type="protein sequence ID" value="SOK58295.1"/>
    <property type="molecule type" value="Genomic_DNA"/>
</dbReference>
<dbReference type="EMBL" id="LR596615">
    <property type="protein sequence ID" value="VUE36064.1"/>
    <property type="molecule type" value="Genomic_DNA"/>
</dbReference>
<evidence type="ECO:0000313" key="3">
    <source>
        <dbReference type="Proteomes" id="UP000240931"/>
    </source>
</evidence>
<reference evidence="1" key="2">
    <citation type="submission" date="2017-10" db="EMBL/GenBank/DDBJ databases">
        <authorList>
            <person name="Banno H."/>
            <person name="Chua N.-H."/>
        </authorList>
    </citation>
    <scope>NUCLEOTIDE SEQUENCE [LARGE SCALE GENOMIC DNA]</scope>
</reference>
<organism evidence="1 3">
    <name type="scientific">Yersinia phage fHe-Yen9-04</name>
    <dbReference type="NCBI Taxonomy" id="2052742"/>
    <lineage>
        <taxon>Viruses</taxon>
        <taxon>Duplodnaviria</taxon>
        <taxon>Heunggongvirae</taxon>
        <taxon>Uroviricota</taxon>
        <taxon>Caudoviricetes</taxon>
        <taxon>Eneladusvirus</taxon>
        <taxon>Eneladusvirus Yen904</taxon>
    </lineage>
</organism>
<gene>
    <name evidence="1" type="primary">g018</name>
</gene>
<dbReference type="KEGG" id="vg:40100436"/>
<accession>A0A2C9CWV5</accession>